<dbReference type="GO" id="GO:0003723">
    <property type="term" value="F:RNA binding"/>
    <property type="evidence" value="ECO:0007669"/>
    <property type="project" value="InterPro"/>
</dbReference>
<gene>
    <name evidence="3" type="ORF">SASPL_136713</name>
</gene>
<feature type="region of interest" description="Disordered" evidence="1">
    <location>
        <begin position="442"/>
        <end position="503"/>
    </location>
</feature>
<evidence type="ECO:0000313" key="4">
    <source>
        <dbReference type="Proteomes" id="UP000298416"/>
    </source>
</evidence>
<evidence type="ECO:0000313" key="3">
    <source>
        <dbReference type="EMBL" id="KAG6404465.1"/>
    </source>
</evidence>
<proteinExistence type="predicted"/>
<accession>A0A8X8X283</accession>
<dbReference type="PANTHER" id="PTHR31476:SF16">
    <property type="entry name" value="F14O23.23 PROTEIN"/>
    <property type="match status" value="1"/>
</dbReference>
<protein>
    <recommendedName>
        <fullName evidence="2">PORR domain-containing protein</fullName>
    </recommendedName>
</protein>
<dbReference type="InterPro" id="IPR045040">
    <property type="entry name" value="PORR_fam"/>
</dbReference>
<dbReference type="EMBL" id="PNBA02000013">
    <property type="protein sequence ID" value="KAG6404465.1"/>
    <property type="molecule type" value="Genomic_DNA"/>
</dbReference>
<comment type="caution">
    <text evidence="3">The sequence shown here is derived from an EMBL/GenBank/DDBJ whole genome shotgun (WGS) entry which is preliminary data.</text>
</comment>
<sequence length="604" mass="69663">MVSRINKIRIFVLERLKWEQGLPLDYEKALIPEFWITSGDEFAVSEVEKKRGKVGKIEFLLQFLKEFEMDKKYKKWLDEWQRLPYRTRRYPPHSQSRPRTPSYTAGPSSYFTPDMYGPQPYSCSDWEQLGGLSDYYEPPHECSNSSRYSVRRNACRPSGELSDYYEPPHVRSNSSWYSARQNVYRPPRNAFNSWDQFAEQERPLRQPHCAAKARTWVGLRQNRTSSRFCMRKMRRAGICPPKQDEERCLGEVVTHTHSPKLDECLDIYVCGYVHELRDQVEDDSSSSRLVVPIGYTCENTRDLDYYSNRRLVEEEHCEYLGNMLLMDSKSETKVEEVCGVDASNSNATGVSISSIALLDENHGVEEDRANAMHLRTKTDESDKWVVAVLHEVLNLCVGKKAEKESMLYLGEYMGMRPSFKRAFLEHPGIFYVSMRHERKGRDFERRDAGSMGRRNNGRGTEENVSRRSTRRTNGRGGDYDERNVTNRGRHEMNGRDFERRNTREGLQGTQIPLEIGLDLKQSGDPHSGSSSCLTEQTQDVSAIHGVARRLELENKSLSETVEDGNKVAAVKKGFEDLVAKVETYSNTMNWAKDGVLQTIIKHSS</sequence>
<dbReference type="AlphaFoldDB" id="A0A8X8X283"/>
<feature type="compositionally biased region" description="Basic and acidic residues" evidence="1">
    <location>
        <begin position="477"/>
        <end position="503"/>
    </location>
</feature>
<organism evidence="3">
    <name type="scientific">Salvia splendens</name>
    <name type="common">Scarlet sage</name>
    <dbReference type="NCBI Taxonomy" id="180675"/>
    <lineage>
        <taxon>Eukaryota</taxon>
        <taxon>Viridiplantae</taxon>
        <taxon>Streptophyta</taxon>
        <taxon>Embryophyta</taxon>
        <taxon>Tracheophyta</taxon>
        <taxon>Spermatophyta</taxon>
        <taxon>Magnoliopsida</taxon>
        <taxon>eudicotyledons</taxon>
        <taxon>Gunneridae</taxon>
        <taxon>Pentapetalae</taxon>
        <taxon>asterids</taxon>
        <taxon>lamiids</taxon>
        <taxon>Lamiales</taxon>
        <taxon>Lamiaceae</taxon>
        <taxon>Nepetoideae</taxon>
        <taxon>Mentheae</taxon>
        <taxon>Salviinae</taxon>
        <taxon>Salvia</taxon>
        <taxon>Salvia subgen. Calosphace</taxon>
        <taxon>core Calosphace</taxon>
    </lineage>
</organism>
<name>A0A8X8X283_SALSN</name>
<dbReference type="PANTHER" id="PTHR31476">
    <property type="entry name" value="PROTEIN WHAT'S THIS FACTOR 1 HOMOLOG, CHLOROPLASTIC"/>
    <property type="match status" value="1"/>
</dbReference>
<dbReference type="Proteomes" id="UP000298416">
    <property type="component" value="Unassembled WGS sequence"/>
</dbReference>
<feature type="compositionally biased region" description="Polar residues" evidence="1">
    <location>
        <begin position="93"/>
        <end position="109"/>
    </location>
</feature>
<evidence type="ECO:0000256" key="1">
    <source>
        <dbReference type="SAM" id="MobiDB-lite"/>
    </source>
</evidence>
<feature type="domain" description="PORR" evidence="2">
    <location>
        <begin position="1"/>
        <end position="86"/>
    </location>
</feature>
<feature type="domain" description="PORR" evidence="2">
    <location>
        <begin position="370"/>
        <end position="438"/>
    </location>
</feature>
<evidence type="ECO:0000259" key="2">
    <source>
        <dbReference type="Pfam" id="PF11955"/>
    </source>
</evidence>
<dbReference type="Pfam" id="PF11955">
    <property type="entry name" value="PORR"/>
    <property type="match status" value="2"/>
</dbReference>
<dbReference type="InterPro" id="IPR021099">
    <property type="entry name" value="PORR_domain"/>
</dbReference>
<keyword evidence="4" id="KW-1185">Reference proteome</keyword>
<feature type="region of interest" description="Disordered" evidence="1">
    <location>
        <begin position="88"/>
        <end position="109"/>
    </location>
</feature>
<reference evidence="3" key="2">
    <citation type="submission" date="2020-08" db="EMBL/GenBank/DDBJ databases">
        <title>Plant Genome Project.</title>
        <authorList>
            <person name="Zhang R.-G."/>
        </authorList>
    </citation>
    <scope>NUCLEOTIDE SEQUENCE</scope>
    <source>
        <strain evidence="3">Huo1</strain>
        <tissue evidence="3">Leaf</tissue>
    </source>
</reference>
<reference evidence="3" key="1">
    <citation type="submission" date="2018-01" db="EMBL/GenBank/DDBJ databases">
        <authorList>
            <person name="Mao J.F."/>
        </authorList>
    </citation>
    <scope>NUCLEOTIDE SEQUENCE</scope>
    <source>
        <strain evidence="3">Huo1</strain>
        <tissue evidence="3">Leaf</tissue>
    </source>
</reference>